<reference evidence="1" key="1">
    <citation type="submission" date="2020-08" db="EMBL/GenBank/DDBJ databases">
        <title>Multicomponent nature underlies the extraordinary mechanical properties of spider dragline silk.</title>
        <authorList>
            <person name="Kono N."/>
            <person name="Nakamura H."/>
            <person name="Mori M."/>
            <person name="Yoshida Y."/>
            <person name="Ohtoshi R."/>
            <person name="Malay A.D."/>
            <person name="Moran D.A.P."/>
            <person name="Tomita M."/>
            <person name="Numata K."/>
            <person name="Arakawa K."/>
        </authorList>
    </citation>
    <scope>NUCLEOTIDE SEQUENCE</scope>
</reference>
<sequence length="157" mass="18136">MKLFWRFTAALTCATALSPGFLFKPAIPMRPERRAALVRKLKKLIDDYEGTNAPKLCKQLNLPLKELLKWLEKPNDPTAGHKSHDFQHVVANNNYFSWQFLLVFPRSELLSSFKDKSSRMRQDTNEILELFMFNAKNSVLDFFYCGLSSNEANSCII</sequence>
<dbReference type="Proteomes" id="UP000886998">
    <property type="component" value="Unassembled WGS sequence"/>
</dbReference>
<dbReference type="OrthoDB" id="6417043at2759"/>
<keyword evidence="2" id="KW-1185">Reference proteome</keyword>
<protein>
    <submittedName>
        <fullName evidence="1">Uncharacterized protein</fullName>
    </submittedName>
</protein>
<evidence type="ECO:0000313" key="2">
    <source>
        <dbReference type="Proteomes" id="UP000886998"/>
    </source>
</evidence>
<proteinExistence type="predicted"/>
<accession>A0A8X6YNG6</accession>
<dbReference type="AlphaFoldDB" id="A0A8X6YNG6"/>
<comment type="caution">
    <text evidence="1">The sequence shown here is derived from an EMBL/GenBank/DDBJ whole genome shotgun (WGS) entry which is preliminary data.</text>
</comment>
<dbReference type="EMBL" id="BMAV01020976">
    <property type="protein sequence ID" value="GFY74814.1"/>
    <property type="molecule type" value="Genomic_DNA"/>
</dbReference>
<evidence type="ECO:0000313" key="1">
    <source>
        <dbReference type="EMBL" id="GFY74814.1"/>
    </source>
</evidence>
<gene>
    <name evidence="1" type="primary">AVEN_188869_1</name>
    <name evidence="1" type="ORF">TNIN_495331</name>
</gene>
<name>A0A8X6YNG6_9ARAC</name>
<organism evidence="1 2">
    <name type="scientific">Trichonephila inaurata madagascariensis</name>
    <dbReference type="NCBI Taxonomy" id="2747483"/>
    <lineage>
        <taxon>Eukaryota</taxon>
        <taxon>Metazoa</taxon>
        <taxon>Ecdysozoa</taxon>
        <taxon>Arthropoda</taxon>
        <taxon>Chelicerata</taxon>
        <taxon>Arachnida</taxon>
        <taxon>Araneae</taxon>
        <taxon>Araneomorphae</taxon>
        <taxon>Entelegynae</taxon>
        <taxon>Araneoidea</taxon>
        <taxon>Nephilidae</taxon>
        <taxon>Trichonephila</taxon>
        <taxon>Trichonephila inaurata</taxon>
    </lineage>
</organism>